<feature type="transmembrane region" description="Helical" evidence="1">
    <location>
        <begin position="88"/>
        <end position="108"/>
    </location>
</feature>
<keyword evidence="1" id="KW-0812">Transmembrane</keyword>
<accession>A0A9P6QZL5</accession>
<sequence length="110" mass="11647">MSQILHDIVSSPSSQTLLKSLTVGSIGLFAGQSLSYNLVIMPSLRTIPPLTALPVWAKSYNIGKTAQVSLIITSLLAGLPVYSKTGNVFFLMGPLVMGAIIPYTLGLIMP</sequence>
<proteinExistence type="predicted"/>
<dbReference type="Proteomes" id="UP000823405">
    <property type="component" value="Unassembled WGS sequence"/>
</dbReference>
<keyword evidence="3" id="KW-1185">Reference proteome</keyword>
<comment type="caution">
    <text evidence="2">The sequence shown here is derived from an EMBL/GenBank/DDBJ whole genome shotgun (WGS) entry which is preliminary data.</text>
</comment>
<evidence type="ECO:0000256" key="1">
    <source>
        <dbReference type="SAM" id="Phobius"/>
    </source>
</evidence>
<reference evidence="2" key="1">
    <citation type="journal article" date="2020" name="Fungal Divers.">
        <title>Resolving the Mortierellaceae phylogeny through synthesis of multi-gene phylogenetics and phylogenomics.</title>
        <authorList>
            <person name="Vandepol N."/>
            <person name="Liber J."/>
            <person name="Desiro A."/>
            <person name="Na H."/>
            <person name="Kennedy M."/>
            <person name="Barry K."/>
            <person name="Grigoriev I.V."/>
            <person name="Miller A.N."/>
            <person name="O'Donnell K."/>
            <person name="Stajich J.E."/>
            <person name="Bonito G."/>
        </authorList>
    </citation>
    <scope>NUCLEOTIDE SEQUENCE</scope>
    <source>
        <strain evidence="2">NVP60</strain>
    </source>
</reference>
<feature type="non-terminal residue" evidence="2">
    <location>
        <position position="110"/>
    </location>
</feature>
<keyword evidence="1" id="KW-1133">Transmembrane helix</keyword>
<evidence type="ECO:0000313" key="3">
    <source>
        <dbReference type="Proteomes" id="UP000823405"/>
    </source>
</evidence>
<dbReference type="EMBL" id="JAAAIN010001409">
    <property type="protein sequence ID" value="KAG0303355.1"/>
    <property type="molecule type" value="Genomic_DNA"/>
</dbReference>
<gene>
    <name evidence="2" type="ORF">BGZ97_001932</name>
</gene>
<keyword evidence="1" id="KW-0472">Membrane</keyword>
<name>A0A9P6QZL5_9FUNG</name>
<dbReference type="OrthoDB" id="5954308at2759"/>
<organism evidence="2 3">
    <name type="scientific">Linnemannia gamsii</name>
    <dbReference type="NCBI Taxonomy" id="64522"/>
    <lineage>
        <taxon>Eukaryota</taxon>
        <taxon>Fungi</taxon>
        <taxon>Fungi incertae sedis</taxon>
        <taxon>Mucoromycota</taxon>
        <taxon>Mortierellomycotina</taxon>
        <taxon>Mortierellomycetes</taxon>
        <taxon>Mortierellales</taxon>
        <taxon>Mortierellaceae</taxon>
        <taxon>Linnemannia</taxon>
    </lineage>
</organism>
<evidence type="ECO:0000313" key="2">
    <source>
        <dbReference type="EMBL" id="KAG0303355.1"/>
    </source>
</evidence>
<protein>
    <submittedName>
        <fullName evidence="2">Uncharacterized protein</fullName>
    </submittedName>
</protein>
<dbReference type="AlphaFoldDB" id="A0A9P6QZL5"/>